<dbReference type="RefSeq" id="WP_210088324.1">
    <property type="nucleotide sequence ID" value="NZ_JAGGKG010000004.1"/>
</dbReference>
<keyword evidence="4" id="KW-0804">Transcription</keyword>
<keyword evidence="3 7" id="KW-0238">DNA-binding</keyword>
<dbReference type="GO" id="GO:0003677">
    <property type="term" value="F:DNA binding"/>
    <property type="evidence" value="ECO:0007669"/>
    <property type="project" value="UniProtKB-KW"/>
</dbReference>
<keyword evidence="2" id="KW-0805">Transcription regulation</keyword>
<dbReference type="SMART" id="SM00422">
    <property type="entry name" value="HTH_MERR"/>
    <property type="match status" value="1"/>
</dbReference>
<name>A0ABS4FPZ1_9BACL</name>
<dbReference type="InterPro" id="IPR000551">
    <property type="entry name" value="MerR-type_HTH_dom"/>
</dbReference>
<evidence type="ECO:0000256" key="4">
    <source>
        <dbReference type="ARBA" id="ARBA00023163"/>
    </source>
</evidence>
<dbReference type="InterPro" id="IPR047057">
    <property type="entry name" value="MerR_fam"/>
</dbReference>
<gene>
    <name evidence="7" type="ORF">J2Z32_001280</name>
</gene>
<dbReference type="InterPro" id="IPR009061">
    <property type="entry name" value="DNA-bd_dom_put_sf"/>
</dbReference>
<evidence type="ECO:0000256" key="5">
    <source>
        <dbReference type="SAM" id="Coils"/>
    </source>
</evidence>
<dbReference type="Pfam" id="PF13411">
    <property type="entry name" value="MerR_1"/>
    <property type="match status" value="1"/>
</dbReference>
<dbReference type="Proteomes" id="UP001519272">
    <property type="component" value="Unassembled WGS sequence"/>
</dbReference>
<dbReference type="PANTHER" id="PTHR30204:SF69">
    <property type="entry name" value="MERR-FAMILY TRANSCRIPTIONAL REGULATOR"/>
    <property type="match status" value="1"/>
</dbReference>
<reference evidence="7 8" key="1">
    <citation type="submission" date="2021-03" db="EMBL/GenBank/DDBJ databases">
        <title>Genomic Encyclopedia of Type Strains, Phase IV (KMG-IV): sequencing the most valuable type-strain genomes for metagenomic binning, comparative biology and taxonomic classification.</title>
        <authorList>
            <person name="Goeker M."/>
        </authorList>
    </citation>
    <scope>NUCLEOTIDE SEQUENCE [LARGE SCALE GENOMIC DNA]</scope>
    <source>
        <strain evidence="7 8">DSM 14349</strain>
    </source>
</reference>
<organism evidence="7 8">
    <name type="scientific">Paenibacillus turicensis</name>
    <dbReference type="NCBI Taxonomy" id="160487"/>
    <lineage>
        <taxon>Bacteria</taxon>
        <taxon>Bacillati</taxon>
        <taxon>Bacillota</taxon>
        <taxon>Bacilli</taxon>
        <taxon>Bacillales</taxon>
        <taxon>Paenibacillaceae</taxon>
        <taxon>Paenibacillus</taxon>
    </lineage>
</organism>
<keyword evidence="5" id="KW-0175">Coiled coil</keyword>
<dbReference type="SUPFAM" id="SSF46955">
    <property type="entry name" value="Putative DNA-binding domain"/>
    <property type="match status" value="1"/>
</dbReference>
<keyword evidence="8" id="KW-1185">Reference proteome</keyword>
<dbReference type="Gene3D" id="1.10.1660.10">
    <property type="match status" value="1"/>
</dbReference>
<proteinExistence type="predicted"/>
<comment type="caution">
    <text evidence="7">The sequence shown here is derived from an EMBL/GenBank/DDBJ whole genome shotgun (WGS) entry which is preliminary data.</text>
</comment>
<dbReference type="PANTHER" id="PTHR30204">
    <property type="entry name" value="REDOX-CYCLING DRUG-SENSING TRANSCRIPTIONAL ACTIVATOR SOXR"/>
    <property type="match status" value="1"/>
</dbReference>
<evidence type="ECO:0000259" key="6">
    <source>
        <dbReference type="PROSITE" id="PS50937"/>
    </source>
</evidence>
<feature type="coiled-coil region" evidence="5">
    <location>
        <begin position="90"/>
        <end position="120"/>
    </location>
</feature>
<evidence type="ECO:0000256" key="2">
    <source>
        <dbReference type="ARBA" id="ARBA00023015"/>
    </source>
</evidence>
<feature type="domain" description="HTH merR-type" evidence="6">
    <location>
        <begin position="5"/>
        <end position="75"/>
    </location>
</feature>
<sequence>MDEGLLLINDFSKLTGLSRKALYLYDEQNLLSPAFVHSETDYRYYHQNQLLTAKRIRLLKQAGFGLKEIKQVFDEQLDKDEIQTLIEQKVKAEEQKIIQATGAIEQLKQLTRDLDGLAAEETSYVPAIEVTELPVLMNENICVVLNEAEKLLAENNTTQDERIIKYRIQDGKVIPVAVAFRGMGQNFERGVPLSYFGFNAQIFRCEVNPYQEESPLKILDLMEKSQREFSTIFVYERILNPDDFLYSTNRFSEFIIPIS</sequence>
<dbReference type="PROSITE" id="PS50937">
    <property type="entry name" value="HTH_MERR_2"/>
    <property type="match status" value="1"/>
</dbReference>
<protein>
    <submittedName>
        <fullName evidence="7">DNA-binding transcriptional MerR regulator</fullName>
    </submittedName>
</protein>
<evidence type="ECO:0000313" key="7">
    <source>
        <dbReference type="EMBL" id="MBP1904657.1"/>
    </source>
</evidence>
<evidence type="ECO:0000256" key="1">
    <source>
        <dbReference type="ARBA" id="ARBA00022491"/>
    </source>
</evidence>
<keyword evidence="1" id="KW-0678">Repressor</keyword>
<dbReference type="EMBL" id="JAGGKG010000004">
    <property type="protein sequence ID" value="MBP1904657.1"/>
    <property type="molecule type" value="Genomic_DNA"/>
</dbReference>
<accession>A0ABS4FPZ1</accession>
<evidence type="ECO:0000313" key="8">
    <source>
        <dbReference type="Proteomes" id="UP001519272"/>
    </source>
</evidence>
<evidence type="ECO:0000256" key="3">
    <source>
        <dbReference type="ARBA" id="ARBA00023125"/>
    </source>
</evidence>